<evidence type="ECO:0000256" key="1">
    <source>
        <dbReference type="SAM" id="MobiDB-lite"/>
    </source>
</evidence>
<comment type="caution">
    <text evidence="2">The sequence shown here is derived from an EMBL/GenBank/DDBJ whole genome shotgun (WGS) entry which is preliminary data.</text>
</comment>
<dbReference type="Proteomes" id="UP000603141">
    <property type="component" value="Unassembled WGS sequence"/>
</dbReference>
<dbReference type="AlphaFoldDB" id="A0A934VYC1"/>
<evidence type="ECO:0000313" key="2">
    <source>
        <dbReference type="EMBL" id="MBK1884738.1"/>
    </source>
</evidence>
<protein>
    <submittedName>
        <fullName evidence="2">Uncharacterized protein</fullName>
    </submittedName>
</protein>
<accession>A0A934VYC1</accession>
<keyword evidence="3" id="KW-1185">Reference proteome</keyword>
<sequence length="156" mass="17833">MKRKVLQHYADVLCHMAIGWRMGDDLELLADLPSGTIHFDILEGRAVHDTRGDIDLRIASEMKAWLLDRLSKDRIPIEAIQAATLKVGMNTDRIKTDKKRVVSFDWQCHSAISTDEKTYEVELIDRHAWHSRVQPEETKTSKQVGGGNRLKPVPHL</sequence>
<gene>
    <name evidence="2" type="ORF">JIN85_20165</name>
</gene>
<reference evidence="2" key="1">
    <citation type="submission" date="2021-01" db="EMBL/GenBank/DDBJ databases">
        <title>Modified the classification status of verrucomicrobia.</title>
        <authorList>
            <person name="Feng X."/>
        </authorList>
    </citation>
    <scope>NUCLEOTIDE SEQUENCE</scope>
    <source>
        <strain evidence="2">KCTC 22041</strain>
    </source>
</reference>
<proteinExistence type="predicted"/>
<dbReference type="EMBL" id="JAENIJ010000088">
    <property type="protein sequence ID" value="MBK1884738.1"/>
    <property type="molecule type" value="Genomic_DNA"/>
</dbReference>
<name>A0A934VYC1_9BACT</name>
<evidence type="ECO:0000313" key="3">
    <source>
        <dbReference type="Proteomes" id="UP000603141"/>
    </source>
</evidence>
<feature type="region of interest" description="Disordered" evidence="1">
    <location>
        <begin position="132"/>
        <end position="156"/>
    </location>
</feature>
<dbReference type="RefSeq" id="WP_200274204.1">
    <property type="nucleotide sequence ID" value="NZ_JAENIJ010000088.1"/>
</dbReference>
<organism evidence="2 3">
    <name type="scientific">Luteolibacter pohnpeiensis</name>
    <dbReference type="NCBI Taxonomy" id="454153"/>
    <lineage>
        <taxon>Bacteria</taxon>
        <taxon>Pseudomonadati</taxon>
        <taxon>Verrucomicrobiota</taxon>
        <taxon>Verrucomicrobiia</taxon>
        <taxon>Verrucomicrobiales</taxon>
        <taxon>Verrucomicrobiaceae</taxon>
        <taxon>Luteolibacter</taxon>
    </lineage>
</organism>